<feature type="region of interest" description="Disordered" evidence="1">
    <location>
        <begin position="126"/>
        <end position="150"/>
    </location>
</feature>
<evidence type="ECO:0000313" key="2">
    <source>
        <dbReference type="EMBL" id="KAK7830047.1"/>
    </source>
</evidence>
<name>A0AAW0JTF8_MYOGA</name>
<protein>
    <submittedName>
        <fullName evidence="2">Uncharacterized protein</fullName>
    </submittedName>
</protein>
<sequence length="192" mass="21247">SQSQDYKVIHCLPCSEQQLPATAPPYPQGFEELAHKPGFRCCVAFTLGEEMLCGVYNPTHILLWQGMSYYPPPPGRTEKPLHTVMHEQVMELERGHRRKPAAILTRMRVIIPTTASVPAVLTTVIEGSSTQQKRDQPRQDEGLQPESVAPNPGMLAALLKKTNLEHNGSFHGSITLVTFPGNLESKTELGCH</sequence>
<accession>A0AAW0JTF8</accession>
<feature type="non-terminal residue" evidence="2">
    <location>
        <position position="1"/>
    </location>
</feature>
<evidence type="ECO:0000256" key="1">
    <source>
        <dbReference type="SAM" id="MobiDB-lite"/>
    </source>
</evidence>
<comment type="caution">
    <text evidence="2">The sequence shown here is derived from an EMBL/GenBank/DDBJ whole genome shotgun (WGS) entry which is preliminary data.</text>
</comment>
<gene>
    <name evidence="2" type="ORF">U0070_003502</name>
</gene>
<keyword evidence="3" id="KW-1185">Reference proteome</keyword>
<feature type="compositionally biased region" description="Basic and acidic residues" evidence="1">
    <location>
        <begin position="132"/>
        <end position="141"/>
    </location>
</feature>
<dbReference type="Proteomes" id="UP001488838">
    <property type="component" value="Unassembled WGS sequence"/>
</dbReference>
<evidence type="ECO:0000313" key="3">
    <source>
        <dbReference type="Proteomes" id="UP001488838"/>
    </source>
</evidence>
<proteinExistence type="predicted"/>
<organism evidence="2 3">
    <name type="scientific">Myodes glareolus</name>
    <name type="common">Bank vole</name>
    <name type="synonym">Clethrionomys glareolus</name>
    <dbReference type="NCBI Taxonomy" id="447135"/>
    <lineage>
        <taxon>Eukaryota</taxon>
        <taxon>Metazoa</taxon>
        <taxon>Chordata</taxon>
        <taxon>Craniata</taxon>
        <taxon>Vertebrata</taxon>
        <taxon>Euteleostomi</taxon>
        <taxon>Mammalia</taxon>
        <taxon>Eutheria</taxon>
        <taxon>Euarchontoglires</taxon>
        <taxon>Glires</taxon>
        <taxon>Rodentia</taxon>
        <taxon>Myomorpha</taxon>
        <taxon>Muroidea</taxon>
        <taxon>Cricetidae</taxon>
        <taxon>Arvicolinae</taxon>
        <taxon>Myodes</taxon>
    </lineage>
</organism>
<dbReference type="EMBL" id="JBBHLL010000019">
    <property type="protein sequence ID" value="KAK7830047.1"/>
    <property type="molecule type" value="Genomic_DNA"/>
</dbReference>
<reference evidence="2 3" key="1">
    <citation type="journal article" date="2023" name="bioRxiv">
        <title>Conserved and derived expression patterns and positive selection on dental genes reveal complex evolutionary context of ever-growing rodent molars.</title>
        <authorList>
            <person name="Calamari Z.T."/>
            <person name="Song A."/>
            <person name="Cohen E."/>
            <person name="Akter M."/>
            <person name="Roy R.D."/>
            <person name="Hallikas O."/>
            <person name="Christensen M.M."/>
            <person name="Li P."/>
            <person name="Marangoni P."/>
            <person name="Jernvall J."/>
            <person name="Klein O.D."/>
        </authorList>
    </citation>
    <scope>NUCLEOTIDE SEQUENCE [LARGE SCALE GENOMIC DNA]</scope>
    <source>
        <strain evidence="2">V071</strain>
    </source>
</reference>
<dbReference type="AlphaFoldDB" id="A0AAW0JTF8"/>